<comment type="subcellular location">
    <subcellularLocation>
        <location evidence="8">Cytoplasm</location>
    </subcellularLocation>
</comment>
<comment type="subunit">
    <text evidence="8">Monomer. Part of the FGAM synthase complex composed of 1 PurL, 1 PurQ and 2 PurS subunits.</text>
</comment>
<sequence>MASFVHRIEVHYSKDPREKTRTERIRALGFGIDVLQLVDVYTIATVKRDLLPAELDEIGARLTNPVVQDFVVDEATHALFDYAIEIGFLPGVTDNVGTTARQMVEDYLGITFGEGEMVSFSSLYLVRGRLSPEALAQLPATLANPLINRVSTKTRQEYGETGMDRIIPEVRLHEIPAAGIVDLSLPDEDLLRLGKEGISDPQTGQRRGPLALDLAQLHAIRNYFDRAGRKPTDVEIESLAQTWSEHCKHTIFASAMDDDVPKGLYKSFIQAATNEIRAEKGDRDICVTVFTDNSGAIVFDDEYLVTHKVETHNSPSALDPFGGALTGIVGVNRDTIGFGLGAKPCINVYGFCVGDPASEPALYRGRDRKNPIISPRQILDGVVRGVGVGGNCSGIPTPQGFCWFDNRYAGKPLVFAGTVGVMPREHNGQNLFEKKAEPGDLIVMMGGRVGKDGIHGATFSSEALDPNSPVTAVQIGDPITQKKFSDVLVKEARDLGLYRSITDNGAGGLSCSVAEMAKECNGCHVELDRVPLKYPGMAPWEIWISESQERMTLAVSPEKSAELIDLCARRGVEATLIGKFTGTGRCVVEYGGKTVMDIELAFLHDGLPKKHLVTRQAPVAEPAVGPLPPCPDQLGDTLAAMIGRRNICSTEFVTIQYDHTVQGGHVLGPVQGKGRVQSVATLTKVVPGSKRAVGLSQALFPSYAELDPYRMAGAAIDLAIRGLVATGISPESIALLDNFCWCSSDEPERLWQLKEAARGCYDYAKAFGTPFISGKDSMFNDFSGYDAENNRVKISVPPTLLISSIGIHSDVTKAVSLDAKISGDLVYVIGTTEEELAGSEYFAFLGAGGSTVPCLDAAAARVRYLRLSDAIAHELVSSAYPVGHGGIGVALAKVAIAGRLGMDITLPGALRPDIFLFSETLGRFVVTVAPDHKRAFEQALGADALLLGTTGGSRLRVTGRTFLFEQEIATLEKAYKSSFGGF</sequence>
<dbReference type="PANTHER" id="PTHR43555:SF1">
    <property type="entry name" value="PHOSPHORIBOSYLFORMYLGLYCINAMIDINE SYNTHASE SUBUNIT PURL"/>
    <property type="match status" value="1"/>
</dbReference>
<feature type="domain" description="Phosphoribosylformylglycinamidine synthase linker" evidence="11">
    <location>
        <begin position="206"/>
        <end position="249"/>
    </location>
</feature>
<dbReference type="InterPro" id="IPR036921">
    <property type="entry name" value="PurM-like_N_sf"/>
</dbReference>
<dbReference type="InterPro" id="IPR036676">
    <property type="entry name" value="PurM-like_C_sf"/>
</dbReference>
<feature type="domain" description="PurM-like N-terminal" evidence="9">
    <location>
        <begin position="292"/>
        <end position="422"/>
    </location>
</feature>
<feature type="binding site" evidence="8">
    <location>
        <position position="737"/>
    </location>
    <ligand>
        <name>ATP</name>
        <dbReference type="ChEBI" id="CHEBI:30616"/>
    </ligand>
</feature>
<organism evidence="12 13">
    <name type="scientific">Methanoregula boonei (strain DSM 21154 / JCM 14090 / 6A8)</name>
    <dbReference type="NCBI Taxonomy" id="456442"/>
    <lineage>
        <taxon>Archaea</taxon>
        <taxon>Methanobacteriati</taxon>
        <taxon>Methanobacteriota</taxon>
        <taxon>Stenosarchaea group</taxon>
        <taxon>Methanomicrobia</taxon>
        <taxon>Methanomicrobiales</taxon>
        <taxon>Methanoregulaceae</taxon>
        <taxon>Methanoregula</taxon>
    </lineage>
</organism>
<dbReference type="GeneID" id="5411107"/>
<keyword evidence="3 8" id="KW-0479">Metal-binding</keyword>
<dbReference type="KEGG" id="mbn:Mboo_0472"/>
<dbReference type="Gene3D" id="3.30.1330.10">
    <property type="entry name" value="PurM-like, N-terminal domain"/>
    <property type="match status" value="2"/>
</dbReference>
<dbReference type="EMBL" id="CP000780">
    <property type="protein sequence ID" value="ABS54990.1"/>
    <property type="molecule type" value="Genomic_DNA"/>
</dbReference>
<dbReference type="HOGENOM" id="CLU_003100_0_0_2"/>
<dbReference type="PANTHER" id="PTHR43555">
    <property type="entry name" value="PHOSPHORIBOSYLFORMYLGLYCINAMIDINE SYNTHASE SUBUNIT PURL"/>
    <property type="match status" value="1"/>
</dbReference>
<dbReference type="CDD" id="cd02203">
    <property type="entry name" value="PurL_repeat1"/>
    <property type="match status" value="1"/>
</dbReference>
<comment type="catalytic activity">
    <reaction evidence="8">
        <text>N(2)-formyl-N(1)-(5-phospho-beta-D-ribosyl)glycinamide + L-glutamine + ATP + H2O = 2-formamido-N(1)-(5-O-phospho-beta-D-ribosyl)acetamidine + L-glutamate + ADP + phosphate + H(+)</text>
        <dbReference type="Rhea" id="RHEA:17129"/>
        <dbReference type="ChEBI" id="CHEBI:15377"/>
        <dbReference type="ChEBI" id="CHEBI:15378"/>
        <dbReference type="ChEBI" id="CHEBI:29985"/>
        <dbReference type="ChEBI" id="CHEBI:30616"/>
        <dbReference type="ChEBI" id="CHEBI:43474"/>
        <dbReference type="ChEBI" id="CHEBI:58359"/>
        <dbReference type="ChEBI" id="CHEBI:147286"/>
        <dbReference type="ChEBI" id="CHEBI:147287"/>
        <dbReference type="ChEBI" id="CHEBI:456216"/>
        <dbReference type="EC" id="6.3.5.3"/>
    </reaction>
</comment>
<dbReference type="InterPro" id="IPR041609">
    <property type="entry name" value="PurL_linker"/>
</dbReference>
<evidence type="ECO:0000256" key="1">
    <source>
        <dbReference type="ARBA" id="ARBA00022490"/>
    </source>
</evidence>
<evidence type="ECO:0000313" key="12">
    <source>
        <dbReference type="EMBL" id="ABS54990.1"/>
    </source>
</evidence>
<dbReference type="OrthoDB" id="8251at2157"/>
<comment type="similarity">
    <text evidence="8">Belongs to the FGAMS family.</text>
</comment>
<dbReference type="UniPathway" id="UPA00074">
    <property type="reaction ID" value="UER00128"/>
</dbReference>
<evidence type="ECO:0000259" key="11">
    <source>
        <dbReference type="Pfam" id="PF18072"/>
    </source>
</evidence>
<evidence type="ECO:0000259" key="9">
    <source>
        <dbReference type="Pfam" id="PF00586"/>
    </source>
</evidence>
<keyword evidence="6 8" id="KW-0067">ATP-binding</keyword>
<dbReference type="GO" id="GO:0004642">
    <property type="term" value="F:phosphoribosylformylglycinamidine synthase activity"/>
    <property type="evidence" value="ECO:0007669"/>
    <property type="project" value="UniProtKB-UniRule"/>
</dbReference>
<dbReference type="STRING" id="456442.Mboo_0472"/>
<feature type="binding site" evidence="8">
    <location>
        <position position="333"/>
    </location>
    <ligand>
        <name>substrate</name>
    </ligand>
</feature>
<dbReference type="GO" id="GO:0006189">
    <property type="term" value="P:'de novo' IMP biosynthetic process"/>
    <property type="evidence" value="ECO:0007669"/>
    <property type="project" value="UniProtKB-UniRule"/>
</dbReference>
<dbReference type="InterPro" id="IPR010074">
    <property type="entry name" value="PRibForGlyAmidine_synth_PurL"/>
</dbReference>
<comment type="caution">
    <text evidence="8">Lacks conserved residue(s) required for the propagation of feature annotation.</text>
</comment>
<comment type="function">
    <text evidence="8">Part of the phosphoribosylformylglycinamidine synthase complex involved in the purines biosynthetic pathway. Catalyzes the ATP-dependent conversion of formylglycinamide ribonucleotide (FGAR) and glutamine to yield formylglycinamidine ribonucleotide (FGAM) and glutamate. The FGAM synthase complex is composed of three subunits. PurQ produces an ammonia molecule by converting glutamine to glutamate. PurL transfers the ammonia molecule to FGAR to form FGAM in an ATP-dependent manner. PurS interacts with PurQ and PurL and is thought to assist in the transfer of the ammonia molecule from PurQ to PurL.</text>
</comment>
<evidence type="ECO:0000256" key="4">
    <source>
        <dbReference type="ARBA" id="ARBA00022741"/>
    </source>
</evidence>
<dbReference type="GO" id="GO:0005737">
    <property type="term" value="C:cytoplasm"/>
    <property type="evidence" value="ECO:0007669"/>
    <property type="project" value="UniProtKB-SubCell"/>
</dbReference>
<proteinExistence type="inferred from homology"/>
<feature type="binding site" evidence="8">
    <location>
        <position position="308"/>
    </location>
    <ligand>
        <name>ATP</name>
        <dbReference type="ChEBI" id="CHEBI:30616"/>
    </ligand>
</feature>
<evidence type="ECO:0000256" key="7">
    <source>
        <dbReference type="ARBA" id="ARBA00022842"/>
    </source>
</evidence>
<feature type="binding site" evidence="8">
    <location>
        <position position="310"/>
    </location>
    <ligand>
        <name>Mg(2+)</name>
        <dbReference type="ChEBI" id="CHEBI:18420"/>
        <label>1</label>
    </ligand>
</feature>
<dbReference type="CDD" id="cd02204">
    <property type="entry name" value="PurL_repeat2"/>
    <property type="match status" value="1"/>
</dbReference>
<keyword evidence="4 8" id="KW-0547">Nucleotide-binding</keyword>
<protein>
    <recommendedName>
        <fullName evidence="8">Phosphoribosylformylglycinamidine synthase subunit PurL</fullName>
        <shortName evidence="8">FGAM synthase</shortName>
        <ecNumber evidence="8">6.3.5.3</ecNumber>
    </recommendedName>
    <alternativeName>
        <fullName evidence="8">Formylglycinamide ribonucleotide amidotransferase subunit II</fullName>
        <shortName evidence="8">FGAR amidotransferase II</shortName>
        <shortName evidence="8">FGAR-AT II</shortName>
    </alternativeName>
    <alternativeName>
        <fullName evidence="8">Glutamine amidotransferase PurL</fullName>
    </alternativeName>
    <alternativeName>
        <fullName evidence="8">Phosphoribosylformylglycinamidine synthase subunit II</fullName>
    </alternativeName>
</protein>
<dbReference type="SUPFAM" id="SSF56042">
    <property type="entry name" value="PurM C-terminal domain-like"/>
    <property type="match status" value="2"/>
</dbReference>
<feature type="binding site" evidence="8">
    <location>
        <position position="474"/>
    </location>
    <ligand>
        <name>substrate</name>
    </ligand>
</feature>
<feature type="binding site" evidence="8">
    <location>
        <position position="774"/>
    </location>
    <ligand>
        <name>ATP</name>
        <dbReference type="ChEBI" id="CHEBI:30616"/>
    </ligand>
</feature>
<dbReference type="RefSeq" id="WP_012106009.1">
    <property type="nucleotide sequence ID" value="NC_009712.1"/>
</dbReference>
<keyword evidence="13" id="KW-1185">Reference proteome</keyword>
<feature type="active site" description="Proton acceptor" evidence="8">
    <location>
        <position position="312"/>
    </location>
</feature>
<feature type="binding site" evidence="8">
    <location>
        <position position="334"/>
    </location>
    <ligand>
        <name>Mg(2+)</name>
        <dbReference type="ChEBI" id="CHEBI:18420"/>
        <label>2</label>
    </ligand>
</feature>
<dbReference type="Proteomes" id="UP000002408">
    <property type="component" value="Chromosome"/>
</dbReference>
<feature type="binding site" evidence="8">
    <location>
        <position position="777"/>
    </location>
    <ligand>
        <name>substrate</name>
    </ligand>
</feature>
<evidence type="ECO:0000256" key="8">
    <source>
        <dbReference type="HAMAP-Rule" id="MF_00420"/>
    </source>
</evidence>
<keyword evidence="1 8" id="KW-0963">Cytoplasm</keyword>
<dbReference type="SUPFAM" id="SSF55326">
    <property type="entry name" value="PurM N-terminal domain-like"/>
    <property type="match status" value="2"/>
</dbReference>
<dbReference type="HAMAP" id="MF_00420">
    <property type="entry name" value="PurL_2"/>
    <property type="match status" value="1"/>
</dbReference>
<evidence type="ECO:0000256" key="2">
    <source>
        <dbReference type="ARBA" id="ARBA00022598"/>
    </source>
</evidence>
<dbReference type="GO" id="GO:0000287">
    <property type="term" value="F:magnesium ion binding"/>
    <property type="evidence" value="ECO:0007669"/>
    <property type="project" value="UniProtKB-UniRule"/>
</dbReference>
<feature type="domain" description="PurM-like C-terminal" evidence="10">
    <location>
        <begin position="823"/>
        <end position="948"/>
    </location>
</feature>
<dbReference type="Pfam" id="PF02769">
    <property type="entry name" value="AIRS_C"/>
    <property type="match status" value="2"/>
</dbReference>
<name>A7I5H9_METB6</name>
<feature type="domain" description="PurM-like C-terminal" evidence="10">
    <location>
        <begin position="437"/>
        <end position="590"/>
    </location>
</feature>
<feature type="domain" description="PurM-like N-terminal" evidence="9">
    <location>
        <begin position="701"/>
        <end position="777"/>
    </location>
</feature>
<dbReference type="Gene3D" id="3.90.650.10">
    <property type="entry name" value="PurM-like C-terminal domain"/>
    <property type="match status" value="2"/>
</dbReference>
<evidence type="ECO:0000313" key="13">
    <source>
        <dbReference type="Proteomes" id="UP000002408"/>
    </source>
</evidence>
<accession>A7I5H9</accession>
<keyword evidence="7 8" id="KW-0460">Magnesium</keyword>
<comment type="pathway">
    <text evidence="8">Purine metabolism; IMP biosynthesis via de novo pathway; 5-amino-1-(5-phospho-D-ribosyl)imidazole from N(2)-formyl-N(1)-(5-phospho-D-ribosyl)glycinamide: step 1/2.</text>
</comment>
<feature type="binding site" evidence="8">
    <location>
        <position position="503"/>
    </location>
    <ligand>
        <name>Mg(2+)</name>
        <dbReference type="ChEBI" id="CHEBI:18420"/>
        <label>2</label>
    </ligand>
</feature>
<dbReference type="InterPro" id="IPR016188">
    <property type="entry name" value="PurM-like_N"/>
</dbReference>
<feature type="active site" evidence="8">
    <location>
        <position position="246"/>
    </location>
</feature>
<evidence type="ECO:0000256" key="3">
    <source>
        <dbReference type="ARBA" id="ARBA00022723"/>
    </source>
</evidence>
<dbReference type="GO" id="GO:0005524">
    <property type="term" value="F:ATP binding"/>
    <property type="evidence" value="ECO:0007669"/>
    <property type="project" value="UniProtKB-UniRule"/>
</dbReference>
<evidence type="ECO:0000256" key="6">
    <source>
        <dbReference type="ARBA" id="ARBA00022840"/>
    </source>
</evidence>
<evidence type="ECO:0000256" key="5">
    <source>
        <dbReference type="ARBA" id="ARBA00022755"/>
    </source>
</evidence>
<dbReference type="Pfam" id="PF00586">
    <property type="entry name" value="AIRS"/>
    <property type="match status" value="2"/>
</dbReference>
<gene>
    <name evidence="8" type="primary">purL</name>
    <name evidence="12" type="ordered locus">Mboo_0472</name>
</gene>
<dbReference type="Pfam" id="PF18072">
    <property type="entry name" value="FGAR-AT_linker"/>
    <property type="match status" value="1"/>
</dbReference>
<feature type="binding site" evidence="8">
    <location>
        <begin position="546"/>
        <end position="548"/>
    </location>
    <ligand>
        <name>substrate</name>
    </ligand>
</feature>
<dbReference type="AlphaFoldDB" id="A7I5H9"/>
<dbReference type="eggNOG" id="arCOG00641">
    <property type="taxonomic scope" value="Archaea"/>
</dbReference>
<keyword evidence="5 8" id="KW-0658">Purine biosynthesis</keyword>
<keyword evidence="2 8" id="KW-0436">Ligase</keyword>
<reference evidence="13" key="1">
    <citation type="journal article" date="2015" name="Microbiology">
        <title>Genome of Methanoregula boonei 6A8 reveals adaptations to oligotrophic peatland environments.</title>
        <authorList>
            <person name="Braeuer S."/>
            <person name="Cadillo-Quiroz H."/>
            <person name="Kyrpides N."/>
            <person name="Woyke T."/>
            <person name="Goodwin L."/>
            <person name="Detter C."/>
            <person name="Podell S."/>
            <person name="Yavitt J.B."/>
            <person name="Zinder S.H."/>
        </authorList>
    </citation>
    <scope>NUCLEOTIDE SEQUENCE [LARGE SCALE GENOMIC DNA]</scope>
    <source>
        <strain evidence="13">DSM 21154 / JCM 14090 / 6A8</strain>
    </source>
</reference>
<dbReference type="InterPro" id="IPR010918">
    <property type="entry name" value="PurM-like_C_dom"/>
</dbReference>
<evidence type="ECO:0000259" key="10">
    <source>
        <dbReference type="Pfam" id="PF02769"/>
    </source>
</evidence>
<dbReference type="EC" id="6.3.5.3" evidence="8"/>